<protein>
    <submittedName>
        <fullName evidence="5">BZIP domain-containing protein</fullName>
    </submittedName>
</protein>
<dbReference type="WBParaSite" id="HPBE_0000955101-mRNA-1">
    <property type="protein sequence ID" value="HPBE_0000955101-mRNA-1"/>
    <property type="gene ID" value="HPBE_0000955101"/>
</dbReference>
<feature type="compositionally biased region" description="Basic and acidic residues" evidence="2">
    <location>
        <begin position="108"/>
        <end position="128"/>
    </location>
</feature>
<sequence length="242" mass="27842">MLSDFFRSESEDRARVCGPNCASFKCNNVSETVVFYSVQHEEELLMKYLGESGFVESVDESSTEFSTFDPFINEVPSYCYIDPSRSPDCLREDSTYSDDTMMPADSTVKLETEDRSSRPVSPPKDRVQKPSRRGRPMKITSTSKMASYARNYREQKKSQLLAFEAQVKELTEENKYLRDENKRLSEGYARLSQQVESLRKMIESSSYSSRDPLQTPVYSGSLFEKSLNNDLFDINELITFPQ</sequence>
<evidence type="ECO:0000256" key="1">
    <source>
        <dbReference type="SAM" id="Coils"/>
    </source>
</evidence>
<keyword evidence="4" id="KW-1185">Reference proteome</keyword>
<feature type="coiled-coil region" evidence="1">
    <location>
        <begin position="153"/>
        <end position="201"/>
    </location>
</feature>
<evidence type="ECO:0000313" key="4">
    <source>
        <dbReference type="Proteomes" id="UP000050761"/>
    </source>
</evidence>
<dbReference type="Gene3D" id="1.20.5.170">
    <property type="match status" value="1"/>
</dbReference>
<organism evidence="4 5">
    <name type="scientific">Heligmosomoides polygyrus</name>
    <name type="common">Parasitic roundworm</name>
    <dbReference type="NCBI Taxonomy" id="6339"/>
    <lineage>
        <taxon>Eukaryota</taxon>
        <taxon>Metazoa</taxon>
        <taxon>Ecdysozoa</taxon>
        <taxon>Nematoda</taxon>
        <taxon>Chromadorea</taxon>
        <taxon>Rhabditida</taxon>
        <taxon>Rhabditina</taxon>
        <taxon>Rhabditomorpha</taxon>
        <taxon>Strongyloidea</taxon>
        <taxon>Heligmosomidae</taxon>
        <taxon>Heligmosomoides</taxon>
    </lineage>
</organism>
<gene>
    <name evidence="3" type="ORF">HPBE_LOCUS9552</name>
</gene>
<dbReference type="CDD" id="cd14686">
    <property type="entry name" value="bZIP"/>
    <property type="match status" value="1"/>
</dbReference>
<accession>A0A3P7ZST0</accession>
<reference evidence="5" key="2">
    <citation type="submission" date="2019-09" db="UniProtKB">
        <authorList>
            <consortium name="WormBaseParasite"/>
        </authorList>
    </citation>
    <scope>IDENTIFICATION</scope>
</reference>
<proteinExistence type="predicted"/>
<dbReference type="OrthoDB" id="5877701at2759"/>
<accession>A0A183FPK2</accession>
<feature type="region of interest" description="Disordered" evidence="2">
    <location>
        <begin position="90"/>
        <end position="137"/>
    </location>
</feature>
<dbReference type="AlphaFoldDB" id="A0A183FPK2"/>
<name>A0A183FPK2_HELPZ</name>
<dbReference type="Proteomes" id="UP000050761">
    <property type="component" value="Unassembled WGS sequence"/>
</dbReference>
<reference evidence="3 4" key="1">
    <citation type="submission" date="2018-11" db="EMBL/GenBank/DDBJ databases">
        <authorList>
            <consortium name="Pathogen Informatics"/>
        </authorList>
    </citation>
    <scope>NUCLEOTIDE SEQUENCE [LARGE SCALE GENOMIC DNA]</scope>
</reference>
<dbReference type="EMBL" id="UZAH01026475">
    <property type="protein sequence ID" value="VDO81283.1"/>
    <property type="molecule type" value="Genomic_DNA"/>
</dbReference>
<evidence type="ECO:0000256" key="2">
    <source>
        <dbReference type="SAM" id="MobiDB-lite"/>
    </source>
</evidence>
<keyword evidence="1" id="KW-0175">Coiled coil</keyword>
<evidence type="ECO:0000313" key="5">
    <source>
        <dbReference type="WBParaSite" id="HPBE_0000955101-mRNA-1"/>
    </source>
</evidence>
<evidence type="ECO:0000313" key="3">
    <source>
        <dbReference type="EMBL" id="VDO81283.1"/>
    </source>
</evidence>